<accession>A0ABQ4TKJ6</accession>
<dbReference type="Proteomes" id="UP001055101">
    <property type="component" value="Unassembled WGS sequence"/>
</dbReference>
<sequence>MSRLFVRRVRILPGPLKLLQQVERRSPVPVTPLALASAAITAGLLLMLQLSPSLSVDPTPMVAYADAAPEPVAFVAAAPVEAVLPAQVAAPARSAAADPSPFQLDLLPVLEGDGTDLDIGPAPAVTPPSAAPKAATRRVLVSPRGAGVVAAGGPAQP</sequence>
<reference evidence="1" key="2">
    <citation type="submission" date="2021-08" db="EMBL/GenBank/DDBJ databases">
        <authorList>
            <person name="Tani A."/>
            <person name="Ola A."/>
            <person name="Ogura Y."/>
            <person name="Katsura K."/>
            <person name="Hayashi T."/>
        </authorList>
    </citation>
    <scope>NUCLEOTIDE SEQUENCE</scope>
    <source>
        <strain evidence="1">DSM 23674</strain>
    </source>
</reference>
<evidence type="ECO:0000313" key="1">
    <source>
        <dbReference type="EMBL" id="GJE55446.1"/>
    </source>
</evidence>
<gene>
    <name evidence="1" type="ORF">EKPJFOCH_1937</name>
</gene>
<dbReference type="RefSeq" id="WP_238231723.1">
    <property type="nucleotide sequence ID" value="NZ_BPRA01000008.1"/>
</dbReference>
<keyword evidence="2" id="KW-1185">Reference proteome</keyword>
<reference evidence="1" key="1">
    <citation type="journal article" date="2021" name="Front. Microbiol.">
        <title>Comprehensive Comparative Genomics and Phenotyping of Methylobacterium Species.</title>
        <authorList>
            <person name="Alessa O."/>
            <person name="Ogura Y."/>
            <person name="Fujitani Y."/>
            <person name="Takami H."/>
            <person name="Hayashi T."/>
            <person name="Sahin N."/>
            <person name="Tani A."/>
        </authorList>
    </citation>
    <scope>NUCLEOTIDE SEQUENCE</scope>
    <source>
        <strain evidence="1">DSM 23674</strain>
    </source>
</reference>
<protein>
    <submittedName>
        <fullName evidence="1">Uncharacterized protein</fullName>
    </submittedName>
</protein>
<organism evidence="1 2">
    <name type="scientific">Methylobacterium thuringiense</name>
    <dbReference type="NCBI Taxonomy" id="1003091"/>
    <lineage>
        <taxon>Bacteria</taxon>
        <taxon>Pseudomonadati</taxon>
        <taxon>Pseudomonadota</taxon>
        <taxon>Alphaproteobacteria</taxon>
        <taxon>Hyphomicrobiales</taxon>
        <taxon>Methylobacteriaceae</taxon>
        <taxon>Methylobacterium</taxon>
    </lineage>
</organism>
<comment type="caution">
    <text evidence="1">The sequence shown here is derived from an EMBL/GenBank/DDBJ whole genome shotgun (WGS) entry which is preliminary data.</text>
</comment>
<dbReference type="EMBL" id="BPRA01000008">
    <property type="protein sequence ID" value="GJE55446.1"/>
    <property type="molecule type" value="Genomic_DNA"/>
</dbReference>
<evidence type="ECO:0000313" key="2">
    <source>
        <dbReference type="Proteomes" id="UP001055101"/>
    </source>
</evidence>
<proteinExistence type="predicted"/>
<name>A0ABQ4TKJ6_9HYPH</name>